<feature type="binding site" evidence="4">
    <location>
        <position position="24"/>
    </location>
    <ligand>
        <name>a divalent metal cation</name>
        <dbReference type="ChEBI" id="CHEBI:60240"/>
        <label>1</label>
    </ligand>
</feature>
<dbReference type="RefSeq" id="WP_119602235.1">
    <property type="nucleotide sequence ID" value="NZ_QXQA01000017.1"/>
</dbReference>
<keyword evidence="3" id="KW-0378">Hydrolase</keyword>
<proteinExistence type="inferred from homology"/>
<evidence type="ECO:0000256" key="4">
    <source>
        <dbReference type="PIRSR" id="PIRSR005902-1"/>
    </source>
</evidence>
<accession>A0A3A1UNJ7</accession>
<dbReference type="Proteomes" id="UP000266482">
    <property type="component" value="Unassembled WGS sequence"/>
</dbReference>
<dbReference type="PANTHER" id="PTHR46317:SF1">
    <property type="entry name" value="HYDROLASE, TATD FAMILY"/>
    <property type="match status" value="1"/>
</dbReference>
<dbReference type="InterPro" id="IPR001130">
    <property type="entry name" value="TatD-like"/>
</dbReference>
<dbReference type="PIRSF" id="PIRSF005902">
    <property type="entry name" value="DNase_TatD"/>
    <property type="match status" value="1"/>
</dbReference>
<evidence type="ECO:0000313" key="5">
    <source>
        <dbReference type="EMBL" id="RIX49904.1"/>
    </source>
</evidence>
<dbReference type="Pfam" id="PF01026">
    <property type="entry name" value="TatD_DNase"/>
    <property type="match status" value="1"/>
</dbReference>
<dbReference type="CDD" id="cd01310">
    <property type="entry name" value="TatD_DNAse"/>
    <property type="match status" value="1"/>
</dbReference>
<reference evidence="5 6" key="1">
    <citation type="submission" date="2018-09" db="EMBL/GenBank/DDBJ databases">
        <title>Paenibacillus aracenensis nov. sp. isolated from a cave in southern Spain.</title>
        <authorList>
            <person name="Jurado V."/>
            <person name="Gutierrez-Patricio S."/>
            <person name="Gonzalez-Pimentel J.L."/>
            <person name="Miller A.Z."/>
            <person name="Laiz L."/>
            <person name="Saiz-Jimenez C."/>
        </authorList>
    </citation>
    <scope>NUCLEOTIDE SEQUENCE [LARGE SCALE GENOMIC DNA]</scope>
    <source>
        <strain evidence="5 6">DSM 22867</strain>
    </source>
</reference>
<feature type="binding site" evidence="4">
    <location>
        <position position="157"/>
    </location>
    <ligand>
        <name>a divalent metal cation</name>
        <dbReference type="ChEBI" id="CHEBI:60240"/>
        <label>2</label>
    </ligand>
</feature>
<dbReference type="SUPFAM" id="SSF51556">
    <property type="entry name" value="Metallo-dependent hydrolases"/>
    <property type="match status" value="1"/>
</dbReference>
<dbReference type="InterPro" id="IPR032466">
    <property type="entry name" value="Metal_Hydrolase"/>
</dbReference>
<protein>
    <submittedName>
        <fullName evidence="5">TatD family deoxyribonuclease</fullName>
    </submittedName>
</protein>
<feature type="binding site" evidence="4">
    <location>
        <position position="26"/>
    </location>
    <ligand>
        <name>a divalent metal cation</name>
        <dbReference type="ChEBI" id="CHEBI:60240"/>
        <label>1</label>
    </ligand>
</feature>
<comment type="caution">
    <text evidence="5">The sequence shown here is derived from an EMBL/GenBank/DDBJ whole genome shotgun (WGS) entry which is preliminary data.</text>
</comment>
<evidence type="ECO:0000256" key="3">
    <source>
        <dbReference type="ARBA" id="ARBA00022801"/>
    </source>
</evidence>
<feature type="binding site" evidence="4">
    <location>
        <position position="181"/>
    </location>
    <ligand>
        <name>a divalent metal cation</name>
        <dbReference type="ChEBI" id="CHEBI:60240"/>
        <label>2</label>
    </ligand>
</feature>
<evidence type="ECO:0000256" key="2">
    <source>
        <dbReference type="ARBA" id="ARBA00022723"/>
    </source>
</evidence>
<keyword evidence="2 4" id="KW-0479">Metal-binding</keyword>
<dbReference type="GO" id="GO:0016788">
    <property type="term" value="F:hydrolase activity, acting on ester bonds"/>
    <property type="evidence" value="ECO:0007669"/>
    <property type="project" value="InterPro"/>
</dbReference>
<gene>
    <name evidence="5" type="ORF">D3P08_21780</name>
</gene>
<name>A0A3A1UNJ7_9BACL</name>
<sequence length="280" mass="31786">MVKGTKAIWEANQLDEPASYVDAHIHLDKYTVEERDRLLEEAFREGVATVVAVSMDLASSKINAELARRYPGSVHPAYGFHPEQEPPSAQERERLLTWIRERHTAGEAFAIGEVGLPYYMRTEREAAGKTFDETAHLELLESFVRLAAELDCPIVLHAVYEDADKAYELLRRYNVSSAHFHWFKGSMQTVERLIEAGYFISLTPDVVYEPEIIALAKRYPLELMMTETDGPWPHEGPFAGQSTKPPMVKRVAAEIARLKGLPLAEAETALLRNAKRFYRI</sequence>
<feature type="binding site" evidence="4">
    <location>
        <position position="229"/>
    </location>
    <ligand>
        <name>a divalent metal cation</name>
        <dbReference type="ChEBI" id="CHEBI:60240"/>
        <label>1</label>
    </ligand>
</feature>
<dbReference type="AlphaFoldDB" id="A0A3A1UNJ7"/>
<dbReference type="EMBL" id="QXQA01000017">
    <property type="protein sequence ID" value="RIX49904.1"/>
    <property type="molecule type" value="Genomic_DNA"/>
</dbReference>
<dbReference type="PANTHER" id="PTHR46317">
    <property type="entry name" value="HYDROLASE OF PHP SUPERFAMILY-RELATED PROTEIN"/>
    <property type="match status" value="1"/>
</dbReference>
<evidence type="ECO:0000256" key="1">
    <source>
        <dbReference type="ARBA" id="ARBA00009275"/>
    </source>
</evidence>
<evidence type="ECO:0000313" key="6">
    <source>
        <dbReference type="Proteomes" id="UP000266482"/>
    </source>
</evidence>
<organism evidence="5 6">
    <name type="scientific">Paenibacillus nanensis</name>
    <dbReference type="NCBI Taxonomy" id="393251"/>
    <lineage>
        <taxon>Bacteria</taxon>
        <taxon>Bacillati</taxon>
        <taxon>Bacillota</taxon>
        <taxon>Bacilli</taxon>
        <taxon>Bacillales</taxon>
        <taxon>Paenibacillaceae</taxon>
        <taxon>Paenibacillus</taxon>
    </lineage>
</organism>
<comment type="similarity">
    <text evidence="1">Belongs to the metallo-dependent hydrolases superfamily. TatD-type hydrolase family.</text>
</comment>
<dbReference type="GO" id="GO:0046872">
    <property type="term" value="F:metal ion binding"/>
    <property type="evidence" value="ECO:0007669"/>
    <property type="project" value="UniProtKB-KW"/>
</dbReference>
<keyword evidence="6" id="KW-1185">Reference proteome</keyword>
<dbReference type="Gene3D" id="3.20.20.140">
    <property type="entry name" value="Metal-dependent hydrolases"/>
    <property type="match status" value="1"/>
</dbReference>
<feature type="binding site" evidence="4">
    <location>
        <position position="113"/>
    </location>
    <ligand>
        <name>a divalent metal cation</name>
        <dbReference type="ChEBI" id="CHEBI:60240"/>
        <label>1</label>
    </ligand>
</feature>
<dbReference type="OrthoDB" id="9775608at2"/>